<dbReference type="PANTHER" id="PTHR21621:SF0">
    <property type="entry name" value="BETA-CITRYLGLUTAMATE SYNTHASE B-RELATED"/>
    <property type="match status" value="1"/>
</dbReference>
<reference evidence="4 5" key="1">
    <citation type="submission" date="2016-08" db="EMBL/GenBank/DDBJ databases">
        <authorList>
            <person name="Seilhamer J.J."/>
        </authorList>
    </citation>
    <scope>NUCLEOTIDE SEQUENCE [LARGE SCALE GENOMIC DNA]</scope>
    <source>
        <strain evidence="4 5">KCTC 42603</strain>
    </source>
</reference>
<dbReference type="Gene3D" id="3.30.470.20">
    <property type="entry name" value="ATP-grasp fold, B domain"/>
    <property type="match status" value="1"/>
</dbReference>
<dbReference type="SUPFAM" id="SSF56059">
    <property type="entry name" value="Glutathione synthetase ATP-binding domain-like"/>
    <property type="match status" value="1"/>
</dbReference>
<proteinExistence type="predicted"/>
<keyword evidence="2" id="KW-0067">ATP-binding</keyword>
<evidence type="ECO:0000259" key="3">
    <source>
        <dbReference type="PROSITE" id="PS50975"/>
    </source>
</evidence>
<keyword evidence="5" id="KW-1185">Reference proteome</keyword>
<dbReference type="InterPro" id="IPR011761">
    <property type="entry name" value="ATP-grasp"/>
</dbReference>
<evidence type="ECO:0000313" key="4">
    <source>
        <dbReference type="EMBL" id="OFC69992.1"/>
    </source>
</evidence>
<dbReference type="STRING" id="1656094.BFC18_15550"/>
<evidence type="ECO:0000256" key="2">
    <source>
        <dbReference type="PROSITE-ProRule" id="PRU00409"/>
    </source>
</evidence>
<accession>A0A1E7Z963</accession>
<feature type="domain" description="ATP-grasp" evidence="3">
    <location>
        <begin position="120"/>
        <end position="292"/>
    </location>
</feature>
<dbReference type="AlphaFoldDB" id="A0A1E7Z963"/>
<keyword evidence="2" id="KW-0547">Nucleotide-binding</keyword>
<evidence type="ECO:0000256" key="1">
    <source>
        <dbReference type="ARBA" id="ARBA00023211"/>
    </source>
</evidence>
<dbReference type="GO" id="GO:0009432">
    <property type="term" value="P:SOS response"/>
    <property type="evidence" value="ECO:0007669"/>
    <property type="project" value="TreeGrafter"/>
</dbReference>
<dbReference type="EMBL" id="MDHN01000032">
    <property type="protein sequence ID" value="OFC69992.1"/>
    <property type="molecule type" value="Genomic_DNA"/>
</dbReference>
<sequence length="296" mass="33334">MTNILCLGSESDGQLQHLASALRDAGACPLIVNTAHYPASFSVVCEPNSDSFALVIDNEVFEVDQFDSFFWQRYYPPITQHPHDSKNALSALSPLFYYRPERWFNSLSAVRFHQAKPVQLQEAQKLGANIPATLISNDQRRLQHFSQRYDKVIIKPVFGGAHTQLVGQDDAQMARDEWQHHQPVTLQKYIEGDEVRTFVIGQRVFAAAIYSDQPDYRVDSHTQAEAISLPKDIEALSVAICLQFGMKWCAIDWRREADGKYVFLEANPAPMFCKFEAETGLPVTEALVHALTTATG</sequence>
<dbReference type="RefSeq" id="WP_070126240.1">
    <property type="nucleotide sequence ID" value="NZ_MDHN01000032.1"/>
</dbReference>
<evidence type="ECO:0000313" key="5">
    <source>
        <dbReference type="Proteomes" id="UP000175691"/>
    </source>
</evidence>
<dbReference type="GO" id="GO:0005524">
    <property type="term" value="F:ATP binding"/>
    <property type="evidence" value="ECO:0007669"/>
    <property type="project" value="UniProtKB-UniRule"/>
</dbReference>
<name>A0A1E7Z963_9ALTE</name>
<dbReference type="InterPro" id="IPR013651">
    <property type="entry name" value="ATP-grasp_RimK-type"/>
</dbReference>
<keyword evidence="1" id="KW-0464">Manganese</keyword>
<dbReference type="PANTHER" id="PTHR21621">
    <property type="entry name" value="RIBOSOMAL PROTEIN S6 MODIFICATION PROTEIN"/>
    <property type="match status" value="1"/>
</dbReference>
<dbReference type="GO" id="GO:0046872">
    <property type="term" value="F:metal ion binding"/>
    <property type="evidence" value="ECO:0007669"/>
    <property type="project" value="InterPro"/>
</dbReference>
<gene>
    <name evidence="4" type="ORF">BFC18_15550</name>
</gene>
<dbReference type="GO" id="GO:0005737">
    <property type="term" value="C:cytoplasm"/>
    <property type="evidence" value="ECO:0007669"/>
    <property type="project" value="TreeGrafter"/>
</dbReference>
<dbReference type="PROSITE" id="PS50975">
    <property type="entry name" value="ATP_GRASP"/>
    <property type="match status" value="1"/>
</dbReference>
<dbReference type="Pfam" id="PF08443">
    <property type="entry name" value="RimK"/>
    <property type="match status" value="1"/>
</dbReference>
<organism evidence="4 5">
    <name type="scientific">Alteromonas confluentis</name>
    <dbReference type="NCBI Taxonomy" id="1656094"/>
    <lineage>
        <taxon>Bacteria</taxon>
        <taxon>Pseudomonadati</taxon>
        <taxon>Pseudomonadota</taxon>
        <taxon>Gammaproteobacteria</taxon>
        <taxon>Alteromonadales</taxon>
        <taxon>Alteromonadaceae</taxon>
        <taxon>Alteromonas/Salinimonas group</taxon>
        <taxon>Alteromonas</taxon>
    </lineage>
</organism>
<comment type="caution">
    <text evidence="4">The sequence shown here is derived from an EMBL/GenBank/DDBJ whole genome shotgun (WGS) entry which is preliminary data.</text>
</comment>
<dbReference type="GO" id="GO:0018169">
    <property type="term" value="F:ribosomal S6-glutamic acid ligase activity"/>
    <property type="evidence" value="ECO:0007669"/>
    <property type="project" value="TreeGrafter"/>
</dbReference>
<dbReference type="OrthoDB" id="583309at2"/>
<dbReference type="Proteomes" id="UP000175691">
    <property type="component" value="Unassembled WGS sequence"/>
</dbReference>
<protein>
    <recommendedName>
        <fullName evidence="3">ATP-grasp domain-containing protein</fullName>
    </recommendedName>
</protein>